<reference evidence="1" key="2">
    <citation type="submission" date="2006-01" db="EMBL/GenBank/DDBJ databases">
        <authorList>
            <person name="Genoscope"/>
        </authorList>
    </citation>
    <scope>NUCLEOTIDE SEQUENCE</scope>
</reference>
<dbReference type="EMBL" id="CP049055">
    <property type="protein sequence ID" value="QII10156.1"/>
    <property type="molecule type" value="Genomic_DNA"/>
</dbReference>
<proteinExistence type="predicted"/>
<name>Q1PZF3_KUEST</name>
<gene>
    <name evidence="2" type="ORF">KsCSTR_07770</name>
    <name evidence="1" type="ORF">kustd1723</name>
</gene>
<sequence length="89" mass="10251">MFFYNHITPSGFSFFLGIFQKAKVLRKMSSCWCILEDAKARKLKRYGVVANELEDVLDPHLNGIIDLIFDMERLLLEKPGGKSEKESIL</sequence>
<reference evidence="2 3" key="3">
    <citation type="submission" date="2020-02" db="EMBL/GenBank/DDBJ databases">
        <title>Newly sequenced genome of strain CSTR1 showed variability in Candidatus Kuenenia stuttgartiensis genomes.</title>
        <authorList>
            <person name="Ding C."/>
            <person name="Adrian L."/>
        </authorList>
    </citation>
    <scope>NUCLEOTIDE SEQUENCE [LARGE SCALE GENOMIC DNA]</scope>
    <source>
        <strain evidence="2 3">CSTR1</strain>
    </source>
</reference>
<dbReference type="AlphaFoldDB" id="Q1PZF3"/>
<reference evidence="1" key="1">
    <citation type="journal article" date="2006" name="Nature">
        <title>Deciphering the evolution and metabolism of an anammox bacterium from a community genome.</title>
        <authorList>
            <person name="Strous M."/>
            <person name="Pelletier E."/>
            <person name="Mangenot S."/>
            <person name="Rattei T."/>
            <person name="Lehner A."/>
            <person name="Taylor M.W."/>
            <person name="Horn M."/>
            <person name="Daims H."/>
            <person name="Bartol-Mavel D."/>
            <person name="Wincker P."/>
            <person name="Barbe V."/>
            <person name="Fonknechten N."/>
            <person name="Vallenet D."/>
            <person name="Segurens B."/>
            <person name="Schenowitz-Truong C."/>
            <person name="Medigue C."/>
            <person name="Collingro A."/>
            <person name="Snel B."/>
            <person name="Dutilh B.E."/>
            <person name="OpDenCamp H.J.M."/>
            <person name="vanDerDrift C."/>
            <person name="Cirpus I."/>
            <person name="vanDePas-Schoonen K.T."/>
            <person name="Harhangi H.R."/>
            <person name="vanNiftrik L."/>
            <person name="Schmid M."/>
            <person name="Keltjens J."/>
            <person name="vanDeVossenberg J."/>
            <person name="Kartal B."/>
            <person name="Meier H."/>
            <person name="Frishman D."/>
            <person name="Huynen M.A."/>
            <person name="Mewes H."/>
            <person name="Weissenbach J."/>
            <person name="Jetten M.S.M."/>
            <person name="Wagner M."/>
            <person name="LePaslier D."/>
        </authorList>
    </citation>
    <scope>NUCLEOTIDE SEQUENCE</scope>
</reference>
<accession>Q1PZF3</accession>
<evidence type="ECO:0000313" key="3">
    <source>
        <dbReference type="Proteomes" id="UP000501926"/>
    </source>
</evidence>
<evidence type="ECO:0000313" key="1">
    <source>
        <dbReference type="EMBL" id="CAJ72468.1"/>
    </source>
</evidence>
<dbReference type="EMBL" id="CT573072">
    <property type="protein sequence ID" value="CAJ72468.1"/>
    <property type="molecule type" value="Genomic_DNA"/>
</dbReference>
<dbReference type="Proteomes" id="UP000501926">
    <property type="component" value="Chromosome"/>
</dbReference>
<evidence type="ECO:0000313" key="2">
    <source>
        <dbReference type="EMBL" id="QII10156.1"/>
    </source>
</evidence>
<organism evidence="1">
    <name type="scientific">Kuenenia stuttgartiensis</name>
    <dbReference type="NCBI Taxonomy" id="174633"/>
    <lineage>
        <taxon>Bacteria</taxon>
        <taxon>Pseudomonadati</taxon>
        <taxon>Planctomycetota</taxon>
        <taxon>Candidatus Brocadiia</taxon>
        <taxon>Candidatus Brocadiales</taxon>
        <taxon>Candidatus Brocadiaceae</taxon>
        <taxon>Candidatus Kuenenia</taxon>
    </lineage>
</organism>
<protein>
    <submittedName>
        <fullName evidence="1">Uncharacterized protein</fullName>
    </submittedName>
</protein>